<feature type="non-terminal residue" evidence="1">
    <location>
        <position position="100"/>
    </location>
</feature>
<evidence type="ECO:0000313" key="2">
    <source>
        <dbReference type="Proteomes" id="UP000799118"/>
    </source>
</evidence>
<sequence length="100" mass="11870">KLTRGLPRKLLSILTQLRIGHAPLQKHLYNINRVDSPLCPCCKRHPEMVYHYLMECPAHRTRRDRMRRAIGRRSCTLLALLTTAETLKELFQFINDTRRF</sequence>
<dbReference type="AlphaFoldDB" id="A0A6A4GZB3"/>
<keyword evidence="2" id="KW-1185">Reference proteome</keyword>
<dbReference type="EMBL" id="ML769630">
    <property type="protein sequence ID" value="KAE9391269.1"/>
    <property type="molecule type" value="Genomic_DNA"/>
</dbReference>
<dbReference type="OrthoDB" id="3044497at2759"/>
<gene>
    <name evidence="1" type="ORF">BT96DRAFT_771883</name>
</gene>
<organism evidence="1 2">
    <name type="scientific">Gymnopus androsaceus JB14</name>
    <dbReference type="NCBI Taxonomy" id="1447944"/>
    <lineage>
        <taxon>Eukaryota</taxon>
        <taxon>Fungi</taxon>
        <taxon>Dikarya</taxon>
        <taxon>Basidiomycota</taxon>
        <taxon>Agaricomycotina</taxon>
        <taxon>Agaricomycetes</taxon>
        <taxon>Agaricomycetidae</taxon>
        <taxon>Agaricales</taxon>
        <taxon>Marasmiineae</taxon>
        <taxon>Omphalotaceae</taxon>
        <taxon>Gymnopus</taxon>
    </lineage>
</organism>
<proteinExistence type="predicted"/>
<protein>
    <recommendedName>
        <fullName evidence="3">Reverse transcriptase zinc-binding domain-containing protein</fullName>
    </recommendedName>
</protein>
<name>A0A6A4GZB3_9AGAR</name>
<dbReference type="Proteomes" id="UP000799118">
    <property type="component" value="Unassembled WGS sequence"/>
</dbReference>
<evidence type="ECO:0008006" key="3">
    <source>
        <dbReference type="Google" id="ProtNLM"/>
    </source>
</evidence>
<reference evidence="1" key="1">
    <citation type="journal article" date="2019" name="Environ. Microbiol.">
        <title>Fungal ecological strategies reflected in gene transcription - a case study of two litter decomposers.</title>
        <authorList>
            <person name="Barbi F."/>
            <person name="Kohler A."/>
            <person name="Barry K."/>
            <person name="Baskaran P."/>
            <person name="Daum C."/>
            <person name="Fauchery L."/>
            <person name="Ihrmark K."/>
            <person name="Kuo A."/>
            <person name="LaButti K."/>
            <person name="Lipzen A."/>
            <person name="Morin E."/>
            <person name="Grigoriev I.V."/>
            <person name="Henrissat B."/>
            <person name="Lindahl B."/>
            <person name="Martin F."/>
        </authorList>
    </citation>
    <scope>NUCLEOTIDE SEQUENCE</scope>
    <source>
        <strain evidence="1">JB14</strain>
    </source>
</reference>
<feature type="non-terminal residue" evidence="1">
    <location>
        <position position="1"/>
    </location>
</feature>
<accession>A0A6A4GZB3</accession>
<evidence type="ECO:0000313" key="1">
    <source>
        <dbReference type="EMBL" id="KAE9391269.1"/>
    </source>
</evidence>